<dbReference type="GO" id="GO:0000774">
    <property type="term" value="F:adenyl-nucleotide exchange factor activity"/>
    <property type="evidence" value="ECO:0007669"/>
    <property type="project" value="InterPro"/>
</dbReference>
<sequence>MAEEDSSQESTEETESGDGVTAVTGATDILSSPAFLKRKLEVLETDITNSEEELAKAMERLEVAKEEWGPQFDNLSREYTNIQERMTEQNQEGDADAIVRVVSAVLDLLDTFNRASEVIIPETDTEKAIEAAYKLAYQDIISQFEKLGVTEVETVGTEFDYELHQAVMQMPDPEYEEGFICKEFQKGFIILGEEPKDEDKERQDTLIRPAMVAVAA</sequence>
<keyword evidence="2" id="KW-0143">Chaperone</keyword>
<evidence type="ECO:0000256" key="4">
    <source>
        <dbReference type="SAM" id="Coils"/>
    </source>
</evidence>
<dbReference type="PRINTS" id="PR00773">
    <property type="entry name" value="GRPEPROTEIN"/>
</dbReference>
<dbReference type="SUPFAM" id="SSF58014">
    <property type="entry name" value="Coiled-coil domain of nucleotide exchange factor GrpE"/>
    <property type="match status" value="1"/>
</dbReference>
<comment type="similarity">
    <text evidence="1 3">Belongs to the GrpE family.</text>
</comment>
<dbReference type="SUPFAM" id="SSF51064">
    <property type="entry name" value="Head domain of nucleotide exchange factor GrpE"/>
    <property type="match status" value="1"/>
</dbReference>
<keyword evidence="4" id="KW-0175">Coiled coil</keyword>
<dbReference type="Gene3D" id="2.30.22.10">
    <property type="entry name" value="Head domain of nucleotide exchange factor GrpE"/>
    <property type="match status" value="1"/>
</dbReference>
<evidence type="ECO:0000313" key="7">
    <source>
        <dbReference type="Proteomes" id="UP000095751"/>
    </source>
</evidence>
<dbReference type="InterPro" id="IPR009012">
    <property type="entry name" value="GrpE_head"/>
</dbReference>
<dbReference type="PANTHER" id="PTHR21237">
    <property type="entry name" value="GRPE PROTEIN"/>
    <property type="match status" value="1"/>
</dbReference>
<dbReference type="HAMAP" id="MF_01151">
    <property type="entry name" value="GrpE"/>
    <property type="match status" value="1"/>
</dbReference>
<dbReference type="Pfam" id="PF01025">
    <property type="entry name" value="GrpE"/>
    <property type="match status" value="1"/>
</dbReference>
<dbReference type="OrthoDB" id="201635at2759"/>
<dbReference type="KEGG" id="fcy:FRACYDRAFT_219337"/>
<evidence type="ECO:0000313" key="6">
    <source>
        <dbReference type="EMBL" id="OEU13018.1"/>
    </source>
</evidence>
<dbReference type="InterPro" id="IPR000740">
    <property type="entry name" value="GrpE"/>
</dbReference>
<gene>
    <name evidence="6" type="ORF">FRACYDRAFT_219337</name>
</gene>
<accession>A0A1E7F4A0</accession>
<evidence type="ECO:0000256" key="5">
    <source>
        <dbReference type="SAM" id="MobiDB-lite"/>
    </source>
</evidence>
<evidence type="ECO:0000256" key="3">
    <source>
        <dbReference type="RuleBase" id="RU004478"/>
    </source>
</evidence>
<dbReference type="Gene3D" id="3.90.20.20">
    <property type="match status" value="1"/>
</dbReference>
<name>A0A1E7F4A0_9STRA</name>
<evidence type="ECO:0000256" key="1">
    <source>
        <dbReference type="ARBA" id="ARBA00009054"/>
    </source>
</evidence>
<dbReference type="Proteomes" id="UP000095751">
    <property type="component" value="Unassembled WGS sequence"/>
</dbReference>
<feature type="coiled-coil region" evidence="4">
    <location>
        <begin position="40"/>
        <end position="92"/>
    </location>
</feature>
<dbReference type="GO" id="GO:0051087">
    <property type="term" value="F:protein-folding chaperone binding"/>
    <property type="evidence" value="ECO:0007669"/>
    <property type="project" value="InterPro"/>
</dbReference>
<dbReference type="InParanoid" id="A0A1E7F4A0"/>
<feature type="region of interest" description="Disordered" evidence="5">
    <location>
        <begin position="1"/>
        <end position="25"/>
    </location>
</feature>
<dbReference type="PANTHER" id="PTHR21237:SF40">
    <property type="entry name" value="CELL CYCLE AND APOPTOSIS REGULATOR PROTEIN 2"/>
    <property type="match status" value="1"/>
</dbReference>
<organism evidence="6 7">
    <name type="scientific">Fragilariopsis cylindrus CCMP1102</name>
    <dbReference type="NCBI Taxonomy" id="635003"/>
    <lineage>
        <taxon>Eukaryota</taxon>
        <taxon>Sar</taxon>
        <taxon>Stramenopiles</taxon>
        <taxon>Ochrophyta</taxon>
        <taxon>Bacillariophyta</taxon>
        <taxon>Bacillariophyceae</taxon>
        <taxon>Bacillariophycidae</taxon>
        <taxon>Bacillariales</taxon>
        <taxon>Bacillariaceae</taxon>
        <taxon>Fragilariopsis</taxon>
    </lineage>
</organism>
<evidence type="ECO:0000256" key="2">
    <source>
        <dbReference type="ARBA" id="ARBA00023186"/>
    </source>
</evidence>
<feature type="compositionally biased region" description="Acidic residues" evidence="5">
    <location>
        <begin position="1"/>
        <end position="16"/>
    </location>
</feature>
<dbReference type="GO" id="GO:0042803">
    <property type="term" value="F:protein homodimerization activity"/>
    <property type="evidence" value="ECO:0007669"/>
    <property type="project" value="InterPro"/>
</dbReference>
<dbReference type="GO" id="GO:0051082">
    <property type="term" value="F:unfolded protein binding"/>
    <property type="evidence" value="ECO:0007669"/>
    <property type="project" value="TreeGrafter"/>
</dbReference>
<reference evidence="6 7" key="1">
    <citation type="submission" date="2016-09" db="EMBL/GenBank/DDBJ databases">
        <title>Extensive genetic diversity and differential bi-allelic expression allows diatom success in the polar Southern Ocean.</title>
        <authorList>
            <consortium name="DOE Joint Genome Institute"/>
            <person name="Mock T."/>
            <person name="Otillar R.P."/>
            <person name="Strauss J."/>
            <person name="Dupont C."/>
            <person name="Frickenhaus S."/>
            <person name="Maumus F."/>
            <person name="Mcmullan M."/>
            <person name="Sanges R."/>
            <person name="Schmutz J."/>
            <person name="Toseland A."/>
            <person name="Valas R."/>
            <person name="Veluchamy A."/>
            <person name="Ward B.J."/>
            <person name="Allen A."/>
            <person name="Barry K."/>
            <person name="Falciatore A."/>
            <person name="Ferrante M."/>
            <person name="Fortunato A.E."/>
            <person name="Gloeckner G."/>
            <person name="Gruber A."/>
            <person name="Hipkin R."/>
            <person name="Janech M."/>
            <person name="Kroth P."/>
            <person name="Leese F."/>
            <person name="Lindquist E."/>
            <person name="Lyon B.R."/>
            <person name="Martin J."/>
            <person name="Mayer C."/>
            <person name="Parker M."/>
            <person name="Quesneville H."/>
            <person name="Raymond J."/>
            <person name="Uhlig C."/>
            <person name="Valentin K.U."/>
            <person name="Worden A.Z."/>
            <person name="Armbrust E.V."/>
            <person name="Bowler C."/>
            <person name="Green B."/>
            <person name="Moulton V."/>
            <person name="Van Oosterhout C."/>
            <person name="Grigoriev I."/>
        </authorList>
    </citation>
    <scope>NUCLEOTIDE SEQUENCE [LARGE SCALE GENOMIC DNA]</scope>
    <source>
        <strain evidence="6 7">CCMP1102</strain>
    </source>
</reference>
<dbReference type="AlphaFoldDB" id="A0A1E7F4A0"/>
<protein>
    <submittedName>
        <fullName evidence="6">GrpE nucleotide exchange factor</fullName>
    </submittedName>
</protein>
<proteinExistence type="inferred from homology"/>
<keyword evidence="7" id="KW-1185">Reference proteome</keyword>
<dbReference type="InterPro" id="IPR013805">
    <property type="entry name" value="GrpE_CC"/>
</dbReference>
<dbReference type="EMBL" id="KV784363">
    <property type="protein sequence ID" value="OEU13018.1"/>
    <property type="molecule type" value="Genomic_DNA"/>
</dbReference>
<dbReference type="GO" id="GO:0006457">
    <property type="term" value="P:protein folding"/>
    <property type="evidence" value="ECO:0007669"/>
    <property type="project" value="InterPro"/>
</dbReference>